<dbReference type="GO" id="GO:0004252">
    <property type="term" value="F:serine-type endopeptidase activity"/>
    <property type="evidence" value="ECO:0007669"/>
    <property type="project" value="InterPro"/>
</dbReference>
<proteinExistence type="predicted"/>
<sequence>MSEKQKEILEIIKTFIKKNGYSPTIREICKLANIKSTAAVHAHIKKLKAEGHITTGVDIPRSIVLTKKEKSVKFVVNTIALMCTEDKEYILLQENKNKHTNESIFELPGGVIKESENVYEYLRCKLKANGFEVTKIFGENKCNELSYEEQIFTVFKPFCVSQNYNDNNLIISSTILCEVNSANYCNKGNLKWVCTDDLRAMLVDHQENISTHNIATLKLFCDL</sequence>
<dbReference type="InterPro" id="IPR006199">
    <property type="entry name" value="LexA_DNA-bd_dom"/>
</dbReference>
<dbReference type="GO" id="GO:0006508">
    <property type="term" value="P:proteolysis"/>
    <property type="evidence" value="ECO:0007669"/>
    <property type="project" value="InterPro"/>
</dbReference>
<dbReference type="RefSeq" id="WP_186835328.1">
    <property type="nucleotide sequence ID" value="NZ_JACOOQ010000016.1"/>
</dbReference>
<organism evidence="2 3">
    <name type="scientific">Clostridium lentum</name>
    <dbReference type="NCBI Taxonomy" id="2763037"/>
    <lineage>
        <taxon>Bacteria</taxon>
        <taxon>Bacillati</taxon>
        <taxon>Bacillota</taxon>
        <taxon>Clostridia</taxon>
        <taxon>Eubacteriales</taxon>
        <taxon>Clostridiaceae</taxon>
        <taxon>Clostridium</taxon>
    </lineage>
</organism>
<dbReference type="Gene3D" id="3.90.79.10">
    <property type="entry name" value="Nucleoside Triphosphate Pyrophosphohydrolase"/>
    <property type="match status" value="1"/>
</dbReference>
<evidence type="ECO:0000313" key="3">
    <source>
        <dbReference type="Proteomes" id="UP000662088"/>
    </source>
</evidence>
<protein>
    <recommendedName>
        <fullName evidence="1">LexA repressor DNA-binding domain-containing protein</fullName>
    </recommendedName>
</protein>
<dbReference type="SUPFAM" id="SSF46785">
    <property type="entry name" value="Winged helix' DNA-binding domain"/>
    <property type="match status" value="1"/>
</dbReference>
<dbReference type="Proteomes" id="UP000662088">
    <property type="component" value="Unassembled WGS sequence"/>
</dbReference>
<dbReference type="InterPro" id="IPR036388">
    <property type="entry name" value="WH-like_DNA-bd_sf"/>
</dbReference>
<comment type="caution">
    <text evidence="2">The sequence shown here is derived from an EMBL/GenBank/DDBJ whole genome shotgun (WGS) entry which is preliminary data.</text>
</comment>
<name>A0A8I0DPX7_9CLOT</name>
<evidence type="ECO:0000313" key="2">
    <source>
        <dbReference type="EMBL" id="MBC5640691.1"/>
    </source>
</evidence>
<dbReference type="InterPro" id="IPR036390">
    <property type="entry name" value="WH_DNA-bd_sf"/>
</dbReference>
<dbReference type="AlphaFoldDB" id="A0A8I0DPX7"/>
<reference evidence="2" key="1">
    <citation type="submission" date="2020-08" db="EMBL/GenBank/DDBJ databases">
        <title>Genome public.</title>
        <authorList>
            <person name="Liu C."/>
            <person name="Sun Q."/>
        </authorList>
    </citation>
    <scope>NUCLEOTIDE SEQUENCE</scope>
    <source>
        <strain evidence="2">NSJ-42</strain>
    </source>
</reference>
<gene>
    <name evidence="2" type="ORF">H8R92_09720</name>
</gene>
<accession>A0A8I0DPX7</accession>
<evidence type="ECO:0000259" key="1">
    <source>
        <dbReference type="Pfam" id="PF01726"/>
    </source>
</evidence>
<dbReference type="EMBL" id="JACOOQ010000016">
    <property type="protein sequence ID" value="MBC5640691.1"/>
    <property type="molecule type" value="Genomic_DNA"/>
</dbReference>
<dbReference type="Gene3D" id="1.10.10.10">
    <property type="entry name" value="Winged helix-like DNA-binding domain superfamily/Winged helix DNA-binding domain"/>
    <property type="match status" value="1"/>
</dbReference>
<dbReference type="Pfam" id="PF01726">
    <property type="entry name" value="LexA_DNA_bind"/>
    <property type="match status" value="1"/>
</dbReference>
<feature type="domain" description="LexA repressor DNA-binding" evidence="1">
    <location>
        <begin position="2"/>
        <end position="56"/>
    </location>
</feature>
<keyword evidence="3" id="KW-1185">Reference proteome</keyword>